<gene>
    <name evidence="2" type="ORF">GCM10025783_01000</name>
</gene>
<dbReference type="PANTHER" id="PTHR45763">
    <property type="entry name" value="HYDROLASE, ALPHA/BETA FOLD FAMILY PROTEIN, EXPRESSED-RELATED"/>
    <property type="match status" value="1"/>
</dbReference>
<sequence length="290" mass="31074">MTLRMLPLPDGRLLETWISGPEDGLPLVFHHGTPGSARPARALERAVHARGLRFVGLSRPGYAASTRQPGRTVVDVVADTAEVLEALRVDECLVAGWSGGGPHALACAARLPQARAALVIAGVGPFDSLDLDFLAGMGQDNVDEFGRAAVGEHDLRVWLERQRPELLQTTAAGVIESMATLLPPVDRAVLTDEFGEDMAASFGEALRVSVDGWLDDDLAFVLNWGFGLQEIAKPVLLWQGEEDLMVPFAHGQFLARHIPGVVPHLLPGEGHLSITLGAIDTMLDELVAAR</sequence>
<dbReference type="PANTHER" id="PTHR45763:SF46">
    <property type="entry name" value="AB HYDROLASE-1 DOMAIN-CONTAINING PROTEIN"/>
    <property type="match status" value="1"/>
</dbReference>
<evidence type="ECO:0000259" key="1">
    <source>
        <dbReference type="Pfam" id="PF00561"/>
    </source>
</evidence>
<accession>A0ABP8YQB2</accession>
<proteinExistence type="predicted"/>
<organism evidence="2 3">
    <name type="scientific">Amnibacterium soli</name>
    <dbReference type="NCBI Taxonomy" id="1282736"/>
    <lineage>
        <taxon>Bacteria</taxon>
        <taxon>Bacillati</taxon>
        <taxon>Actinomycetota</taxon>
        <taxon>Actinomycetes</taxon>
        <taxon>Micrococcales</taxon>
        <taxon>Microbacteriaceae</taxon>
        <taxon>Amnibacterium</taxon>
    </lineage>
</organism>
<dbReference type="InterPro" id="IPR000073">
    <property type="entry name" value="AB_hydrolase_1"/>
</dbReference>
<evidence type="ECO:0000313" key="3">
    <source>
        <dbReference type="Proteomes" id="UP001500121"/>
    </source>
</evidence>
<dbReference type="Gene3D" id="3.40.50.1820">
    <property type="entry name" value="alpha/beta hydrolase"/>
    <property type="match status" value="1"/>
</dbReference>
<evidence type="ECO:0000313" key="2">
    <source>
        <dbReference type="EMBL" id="GAA4735069.1"/>
    </source>
</evidence>
<dbReference type="SUPFAM" id="SSF53474">
    <property type="entry name" value="alpha/beta-Hydrolases"/>
    <property type="match status" value="1"/>
</dbReference>
<dbReference type="EMBL" id="BAABLP010000001">
    <property type="protein sequence ID" value="GAA4735069.1"/>
    <property type="molecule type" value="Genomic_DNA"/>
</dbReference>
<dbReference type="GO" id="GO:0016787">
    <property type="term" value="F:hydrolase activity"/>
    <property type="evidence" value="ECO:0007669"/>
    <property type="project" value="UniProtKB-KW"/>
</dbReference>
<comment type="caution">
    <text evidence="2">The sequence shown here is derived from an EMBL/GenBank/DDBJ whole genome shotgun (WGS) entry which is preliminary data.</text>
</comment>
<dbReference type="RefSeq" id="WP_345478937.1">
    <property type="nucleotide sequence ID" value="NZ_BAABLP010000001.1"/>
</dbReference>
<feature type="domain" description="AB hydrolase-1" evidence="1">
    <location>
        <begin position="26"/>
        <end position="274"/>
    </location>
</feature>
<name>A0ABP8YQB2_9MICO</name>
<protein>
    <submittedName>
        <fullName evidence="2">Alpha/beta hydrolase</fullName>
    </submittedName>
</protein>
<reference evidence="3" key="1">
    <citation type="journal article" date="2019" name="Int. J. Syst. Evol. Microbiol.">
        <title>The Global Catalogue of Microorganisms (GCM) 10K type strain sequencing project: providing services to taxonomists for standard genome sequencing and annotation.</title>
        <authorList>
            <consortium name="The Broad Institute Genomics Platform"/>
            <consortium name="The Broad Institute Genome Sequencing Center for Infectious Disease"/>
            <person name="Wu L."/>
            <person name="Ma J."/>
        </authorList>
    </citation>
    <scope>NUCLEOTIDE SEQUENCE [LARGE SCALE GENOMIC DNA]</scope>
    <source>
        <strain evidence="3">JCM 19015</strain>
    </source>
</reference>
<keyword evidence="2" id="KW-0378">Hydrolase</keyword>
<dbReference type="Proteomes" id="UP001500121">
    <property type="component" value="Unassembled WGS sequence"/>
</dbReference>
<keyword evidence="3" id="KW-1185">Reference proteome</keyword>
<dbReference type="Pfam" id="PF00561">
    <property type="entry name" value="Abhydrolase_1"/>
    <property type="match status" value="1"/>
</dbReference>
<dbReference type="InterPro" id="IPR029058">
    <property type="entry name" value="AB_hydrolase_fold"/>
</dbReference>